<keyword evidence="6" id="KW-0349">Heme</keyword>
<dbReference type="GO" id="GO:0046872">
    <property type="term" value="F:metal ion binding"/>
    <property type="evidence" value="ECO:0007669"/>
    <property type="project" value="UniProtKB-KW"/>
</dbReference>
<feature type="transmembrane region" description="Helical" evidence="14">
    <location>
        <begin position="20"/>
        <end position="39"/>
    </location>
</feature>
<proteinExistence type="inferred from homology"/>
<keyword evidence="14" id="KW-0812">Transmembrane</keyword>
<dbReference type="GO" id="GO:0042279">
    <property type="term" value="F:nitrite reductase (cytochrome, ammonia-forming) activity"/>
    <property type="evidence" value="ECO:0007669"/>
    <property type="project" value="UniProtKB-EC"/>
</dbReference>
<evidence type="ECO:0000256" key="3">
    <source>
        <dbReference type="ARBA" id="ARBA00009288"/>
    </source>
</evidence>
<evidence type="ECO:0000256" key="10">
    <source>
        <dbReference type="ARBA" id="ARBA00022982"/>
    </source>
</evidence>
<comment type="catalytic activity">
    <reaction evidence="13">
        <text>6 Fe(III)-[cytochrome c] + NH4(+) + 2 H2O = 6 Fe(II)-[cytochrome c] + nitrite + 8 H(+)</text>
        <dbReference type="Rhea" id="RHEA:13089"/>
        <dbReference type="Rhea" id="RHEA-COMP:10350"/>
        <dbReference type="Rhea" id="RHEA-COMP:14399"/>
        <dbReference type="ChEBI" id="CHEBI:15377"/>
        <dbReference type="ChEBI" id="CHEBI:15378"/>
        <dbReference type="ChEBI" id="CHEBI:16301"/>
        <dbReference type="ChEBI" id="CHEBI:28938"/>
        <dbReference type="ChEBI" id="CHEBI:29033"/>
        <dbReference type="ChEBI" id="CHEBI:29034"/>
        <dbReference type="EC" id="1.7.2.2"/>
    </reaction>
</comment>
<comment type="cofactor">
    <cofactor evidence="1">
        <name>heme c</name>
        <dbReference type="ChEBI" id="CHEBI:61717"/>
    </cofactor>
</comment>
<dbReference type="Proteomes" id="UP000324479">
    <property type="component" value="Unassembled WGS sequence"/>
</dbReference>
<keyword evidence="14" id="KW-0472">Membrane</keyword>
<dbReference type="GO" id="GO:0030288">
    <property type="term" value="C:outer membrane-bounded periplasmic space"/>
    <property type="evidence" value="ECO:0007669"/>
    <property type="project" value="TreeGrafter"/>
</dbReference>
<dbReference type="RefSeq" id="WP_150079005.1">
    <property type="nucleotide sequence ID" value="NZ_VWOX01000017.1"/>
</dbReference>
<evidence type="ECO:0000256" key="9">
    <source>
        <dbReference type="ARBA" id="ARBA00022837"/>
    </source>
</evidence>
<feature type="domain" description="Tetrahaem cytochrome" evidence="15">
    <location>
        <begin position="58"/>
        <end position="154"/>
    </location>
</feature>
<organism evidence="16 17">
    <name type="scientific">Roseiconus nitratireducens</name>
    <dbReference type="NCBI Taxonomy" id="2605748"/>
    <lineage>
        <taxon>Bacteria</taxon>
        <taxon>Pseudomonadati</taxon>
        <taxon>Planctomycetota</taxon>
        <taxon>Planctomycetia</taxon>
        <taxon>Pirellulales</taxon>
        <taxon>Pirellulaceae</taxon>
        <taxon>Roseiconus</taxon>
    </lineage>
</organism>
<keyword evidence="12" id="KW-0408">Iron</keyword>
<dbReference type="EC" id="1.7.2.2" evidence="4"/>
<dbReference type="GO" id="GO:0019645">
    <property type="term" value="P:anaerobic electron transport chain"/>
    <property type="evidence" value="ECO:0007669"/>
    <property type="project" value="TreeGrafter"/>
</dbReference>
<comment type="similarity">
    <text evidence="3">Belongs to the cytochrome c-552 family.</text>
</comment>
<evidence type="ECO:0000256" key="8">
    <source>
        <dbReference type="ARBA" id="ARBA00022729"/>
    </source>
</evidence>
<evidence type="ECO:0000256" key="7">
    <source>
        <dbReference type="ARBA" id="ARBA00022723"/>
    </source>
</evidence>
<name>A0A5M6CXM8_9BACT</name>
<feature type="domain" description="Tetrahaem cytochrome" evidence="15">
    <location>
        <begin position="249"/>
        <end position="349"/>
    </location>
</feature>
<protein>
    <recommendedName>
        <fullName evidence="4">nitrite reductase (cytochrome; ammonia-forming)</fullName>
        <ecNumber evidence="4">1.7.2.2</ecNumber>
    </recommendedName>
</protein>
<dbReference type="PANTHER" id="PTHR30633:SF0">
    <property type="entry name" value="CYTOCHROME C-552"/>
    <property type="match status" value="1"/>
</dbReference>
<evidence type="ECO:0000256" key="13">
    <source>
        <dbReference type="ARBA" id="ARBA00049131"/>
    </source>
</evidence>
<keyword evidence="9" id="KW-0106">Calcium</keyword>
<keyword evidence="11" id="KW-0560">Oxidoreductase</keyword>
<dbReference type="InterPro" id="IPR003321">
    <property type="entry name" value="Cyt_c552"/>
</dbReference>
<evidence type="ECO:0000313" key="16">
    <source>
        <dbReference type="EMBL" id="KAA5539696.1"/>
    </source>
</evidence>
<dbReference type="GO" id="GO:0020037">
    <property type="term" value="F:heme binding"/>
    <property type="evidence" value="ECO:0007669"/>
    <property type="project" value="TreeGrafter"/>
</dbReference>
<evidence type="ECO:0000256" key="5">
    <source>
        <dbReference type="ARBA" id="ARBA00022448"/>
    </source>
</evidence>
<dbReference type="PANTHER" id="PTHR30633">
    <property type="entry name" value="CYTOCHROME C-552 RESPIRATORY NITRITE REDUCTASE"/>
    <property type="match status" value="1"/>
</dbReference>
<evidence type="ECO:0000313" key="17">
    <source>
        <dbReference type="Proteomes" id="UP000324479"/>
    </source>
</evidence>
<comment type="subcellular location">
    <subcellularLocation>
        <location evidence="2">Cell envelope</location>
    </subcellularLocation>
</comment>
<sequence length="471" mass="51219">MSVTEPAAKRFTKAAWTSKWLWWASLNACIAAYFTYGLVAPASNIKTAWLPGKTTHGHHQIEMDCDACHAPSQGNAPPSASDVMQDACIRCHGDQLKAANDTHPASKFNDPTNADRLAALDAQNCLTCHQEHVPDRTLNMGLTLPADYCWHCHQEVAENRPSHAGMAYDSCATAGCHNYHDNRALYEKFLDDHFGEPDLLPDAKLPLRDTVAALSVAKWQAEPLQVGDADAPEDIVVSPELVGDWAETAHAAAGVNCTGCHGGQAEAAAWSDKLSVADCETCHEQQVDSFQTGKHGMRIAAGLPPMTPSLALLPMHAGTAHESLDCNACHPGHRFDTEFAAVDACLRCHADSHSLAYRDTTHASLWEEEVSGSGERGTGVSCATCHLPRLEGNRGVWVNHDQNASLRPSETMAREVCMNCHGLDFALNALADPLGKTTCYGNTPERRVESVQMAHDWFTQRQSKRRTKADQ</sequence>
<evidence type="ECO:0000256" key="12">
    <source>
        <dbReference type="ARBA" id="ARBA00023004"/>
    </source>
</evidence>
<keyword evidence="8" id="KW-0732">Signal</keyword>
<keyword evidence="10" id="KW-0249">Electron transport</keyword>
<dbReference type="Pfam" id="PF14537">
    <property type="entry name" value="Cytochrom_c3_2"/>
    <property type="match status" value="2"/>
</dbReference>
<dbReference type="Gene3D" id="1.10.1130.10">
    <property type="entry name" value="Flavocytochrome C3, Chain A"/>
    <property type="match status" value="3"/>
</dbReference>
<evidence type="ECO:0000256" key="4">
    <source>
        <dbReference type="ARBA" id="ARBA00011887"/>
    </source>
</evidence>
<dbReference type="EMBL" id="VWOX01000017">
    <property type="protein sequence ID" value="KAA5539696.1"/>
    <property type="molecule type" value="Genomic_DNA"/>
</dbReference>
<accession>A0A5M6CXM8</accession>
<dbReference type="SUPFAM" id="SSF48695">
    <property type="entry name" value="Multiheme cytochromes"/>
    <property type="match status" value="1"/>
</dbReference>
<keyword evidence="17" id="KW-1185">Reference proteome</keyword>
<keyword evidence="5" id="KW-0813">Transport</keyword>
<dbReference type="InterPro" id="IPR036280">
    <property type="entry name" value="Multihaem_cyt_sf"/>
</dbReference>
<comment type="caution">
    <text evidence="16">The sequence shown here is derived from an EMBL/GenBank/DDBJ whole genome shotgun (WGS) entry which is preliminary data.</text>
</comment>
<evidence type="ECO:0000256" key="6">
    <source>
        <dbReference type="ARBA" id="ARBA00022617"/>
    </source>
</evidence>
<evidence type="ECO:0000259" key="15">
    <source>
        <dbReference type="Pfam" id="PF14537"/>
    </source>
</evidence>
<evidence type="ECO:0000256" key="1">
    <source>
        <dbReference type="ARBA" id="ARBA00001926"/>
    </source>
</evidence>
<dbReference type="InterPro" id="IPR012286">
    <property type="entry name" value="Tetrahaem_cytochrome"/>
</dbReference>
<gene>
    <name evidence="16" type="ORF">FYK55_23110</name>
</gene>
<evidence type="ECO:0000256" key="2">
    <source>
        <dbReference type="ARBA" id="ARBA00004196"/>
    </source>
</evidence>
<evidence type="ECO:0000256" key="14">
    <source>
        <dbReference type="SAM" id="Phobius"/>
    </source>
</evidence>
<keyword evidence="7" id="KW-0479">Metal-binding</keyword>
<keyword evidence="14" id="KW-1133">Transmembrane helix</keyword>
<evidence type="ECO:0000256" key="11">
    <source>
        <dbReference type="ARBA" id="ARBA00023002"/>
    </source>
</evidence>
<reference evidence="16 17" key="1">
    <citation type="submission" date="2019-08" db="EMBL/GenBank/DDBJ databases">
        <authorList>
            <person name="Dhanesh K."/>
            <person name="Kumar G."/>
            <person name="Sasikala C."/>
            <person name="Venkata Ramana C."/>
        </authorList>
    </citation>
    <scope>NUCLEOTIDE SEQUENCE [LARGE SCALE GENOMIC DNA]</scope>
    <source>
        <strain evidence="16 17">JC645</strain>
    </source>
</reference>
<dbReference type="AlphaFoldDB" id="A0A5M6CXM8"/>